<dbReference type="AlphaFoldDB" id="A0A4R7TY22"/>
<protein>
    <recommendedName>
        <fullName evidence="3">Phage major capsid protein</fullName>
    </recommendedName>
</protein>
<dbReference type="Proteomes" id="UP000294882">
    <property type="component" value="Unassembled WGS sequence"/>
</dbReference>
<evidence type="ECO:0000313" key="2">
    <source>
        <dbReference type="Proteomes" id="UP000294882"/>
    </source>
</evidence>
<proteinExistence type="predicted"/>
<comment type="caution">
    <text evidence="1">The sequence shown here is derived from an EMBL/GenBank/DDBJ whole genome shotgun (WGS) entry which is preliminary data.</text>
</comment>
<evidence type="ECO:0008006" key="3">
    <source>
        <dbReference type="Google" id="ProtNLM"/>
    </source>
</evidence>
<evidence type="ECO:0000313" key="1">
    <source>
        <dbReference type="EMBL" id="TDU97855.1"/>
    </source>
</evidence>
<sequence length="295" mass="32664">MEFKQYLNALFANQKENEAFSLDQKTRNEINSYIVQYSLIGTLGTNLALGSVSEASATFIKNIGQSWNEKKNPGPGEFEKGNYTKISFNWNTPQYQSLAFTHADTLLGVPAAASIKIEKASADFNDNFETYCWGELEKKVKTTDTHKQVKDLLADSITDKEVRKIVVALGTALTKHKDDKEGINGIKKSDIIIHVKPEVLDRLSEAGLVGNYAEQMFVGGQYSIATVGGYTVIANKYLTDIDAIACTNFAVASMVNVNAANYERLAPTNDYGMYYEAMALFGIAYPTCFRSIFNK</sequence>
<organism evidence="1 2">
    <name type="scientific">Metamycoplasma hyosynoviae</name>
    <dbReference type="NCBI Taxonomy" id="29559"/>
    <lineage>
        <taxon>Bacteria</taxon>
        <taxon>Bacillati</taxon>
        <taxon>Mycoplasmatota</taxon>
        <taxon>Mycoplasmoidales</taxon>
        <taxon>Metamycoplasmataceae</taxon>
        <taxon>Metamycoplasma</taxon>
    </lineage>
</organism>
<dbReference type="EMBL" id="SOCH01000003">
    <property type="protein sequence ID" value="TDU97855.1"/>
    <property type="molecule type" value="Genomic_DNA"/>
</dbReference>
<accession>A0A4R7TY22</accession>
<dbReference type="RefSeq" id="WP_134076606.1">
    <property type="nucleotide sequence ID" value="NZ_JAQZDV010000004.1"/>
</dbReference>
<gene>
    <name evidence="1" type="ORF">JN03_0383</name>
</gene>
<reference evidence="1 2" key="1">
    <citation type="submission" date="2019-03" db="EMBL/GenBank/DDBJ databases">
        <title>Genomic Encyclopedia of Archaeal and Bacterial Type Strains, Phase II (KMG-II): from individual species to whole genera.</title>
        <authorList>
            <person name="Goeker M."/>
        </authorList>
    </citation>
    <scope>NUCLEOTIDE SEQUENCE [LARGE SCALE GENOMIC DNA]</scope>
    <source>
        <strain evidence="1 2">ATCC 25591</strain>
    </source>
</reference>
<name>A0A4R7TY22_9BACT</name>